<dbReference type="InterPro" id="IPR011322">
    <property type="entry name" value="N-reg_PII-like_a/b"/>
</dbReference>
<dbReference type="InterPro" id="IPR021634">
    <property type="entry name" value="DUF3240"/>
</dbReference>
<evidence type="ECO:0000313" key="1">
    <source>
        <dbReference type="EMBL" id="KAA6185329.1"/>
    </source>
</evidence>
<dbReference type="OrthoDB" id="8537254at2"/>
<keyword evidence="2" id="KW-1185">Reference proteome</keyword>
<dbReference type="Proteomes" id="UP000322981">
    <property type="component" value="Unassembled WGS sequence"/>
</dbReference>
<comment type="caution">
    <text evidence="1">The sequence shown here is derived from an EMBL/GenBank/DDBJ whole genome shotgun (WGS) entry which is preliminary data.</text>
</comment>
<accession>A0A5M8FKS1</accession>
<dbReference type="InterPro" id="IPR015867">
    <property type="entry name" value="N-reg_PII/ATP_PRibTrfase_C"/>
</dbReference>
<gene>
    <name evidence="1" type="ORF">F2Q65_09530</name>
</gene>
<dbReference type="EMBL" id="VWXX01000011">
    <property type="protein sequence ID" value="KAA6185329.1"/>
    <property type="molecule type" value="Genomic_DNA"/>
</dbReference>
<organism evidence="1 2">
    <name type="scientific">Thiohalocapsa marina</name>
    <dbReference type="NCBI Taxonomy" id="424902"/>
    <lineage>
        <taxon>Bacteria</taxon>
        <taxon>Pseudomonadati</taxon>
        <taxon>Pseudomonadota</taxon>
        <taxon>Gammaproteobacteria</taxon>
        <taxon>Chromatiales</taxon>
        <taxon>Chromatiaceae</taxon>
        <taxon>Thiohalocapsa</taxon>
    </lineage>
</organism>
<protein>
    <submittedName>
        <fullName evidence="1">DUF3240 domain-containing protein</fullName>
    </submittedName>
</protein>
<proteinExistence type="predicted"/>
<dbReference type="SUPFAM" id="SSF54913">
    <property type="entry name" value="GlnB-like"/>
    <property type="match status" value="1"/>
</dbReference>
<name>A0A5M8FKS1_9GAMM</name>
<dbReference type="Gene3D" id="3.30.70.120">
    <property type="match status" value="1"/>
</dbReference>
<sequence length="100" mass="11020">MPNTLLYLIIPPETEDAVTEWLLEREDVPGFTSAAVSGHGSSARSMTLAEQVAGRSRRVMFFMHLPEPVARTLIAALGEGFKGSGIHYWLVPVLEIGRLR</sequence>
<dbReference type="RefSeq" id="WP_150092767.1">
    <property type="nucleotide sequence ID" value="NZ_JBFUOH010000136.1"/>
</dbReference>
<dbReference type="AlphaFoldDB" id="A0A5M8FKS1"/>
<reference evidence="1 2" key="1">
    <citation type="submission" date="2019-09" db="EMBL/GenBank/DDBJ databases">
        <title>Whole-genome sequence of the purple sulfur bacterium Thiohalocapsa marina DSM 19078.</title>
        <authorList>
            <person name="Kyndt J.A."/>
            <person name="Meyer T.E."/>
        </authorList>
    </citation>
    <scope>NUCLEOTIDE SEQUENCE [LARGE SCALE GENOMIC DNA]</scope>
    <source>
        <strain evidence="1 2">DSM 19078</strain>
    </source>
</reference>
<evidence type="ECO:0000313" key="2">
    <source>
        <dbReference type="Proteomes" id="UP000322981"/>
    </source>
</evidence>
<dbReference type="Pfam" id="PF11582">
    <property type="entry name" value="DUF3240"/>
    <property type="match status" value="1"/>
</dbReference>